<dbReference type="AlphaFoldDB" id="A0A397L5A1"/>
<dbReference type="EMBL" id="KZ867854">
    <property type="protein sequence ID" value="RIA04241.1"/>
    <property type="molecule type" value="Genomic_DNA"/>
</dbReference>
<evidence type="ECO:0000313" key="2">
    <source>
        <dbReference type="EMBL" id="RIA04241.1"/>
    </source>
</evidence>
<protein>
    <recommendedName>
        <fullName evidence="1">DUF4283 domain-containing protein</fullName>
    </recommendedName>
</protein>
<reference evidence="2" key="1">
    <citation type="submission" date="2018-06" db="EMBL/GenBank/DDBJ databases">
        <title>WGS assembly of Brassica rapa FPsc.</title>
        <authorList>
            <person name="Bowman J."/>
            <person name="Kohchi T."/>
            <person name="Yamato K."/>
            <person name="Jenkins J."/>
            <person name="Shu S."/>
            <person name="Ishizaki K."/>
            <person name="Yamaoka S."/>
            <person name="Nishihama R."/>
            <person name="Nakamura Y."/>
            <person name="Berger F."/>
            <person name="Adam C."/>
            <person name="Aki S."/>
            <person name="Althoff F."/>
            <person name="Araki T."/>
            <person name="Arteaga-Vazquez M."/>
            <person name="Balasubrmanian S."/>
            <person name="Bauer D."/>
            <person name="Boehm C."/>
            <person name="Briginshaw L."/>
            <person name="Caballero-Perez J."/>
            <person name="Catarino B."/>
            <person name="Chen F."/>
            <person name="Chiyoda S."/>
            <person name="Chovatia M."/>
            <person name="Davies K."/>
            <person name="Delmans M."/>
            <person name="Demura T."/>
            <person name="Dierschke T."/>
            <person name="Dolan L."/>
            <person name="Dorantes-Acosta A."/>
            <person name="Eklund D."/>
            <person name="Florent S."/>
            <person name="Flores-Sandoval E."/>
            <person name="Fujiyama A."/>
            <person name="Fukuzawa H."/>
            <person name="Galik B."/>
            <person name="Grimanelli D."/>
            <person name="Grimwood J."/>
            <person name="Grossniklaus U."/>
            <person name="Hamada T."/>
            <person name="Haseloff J."/>
            <person name="Hetherington A."/>
            <person name="Higo A."/>
            <person name="Hirakawa Y."/>
            <person name="Hundley H."/>
            <person name="Ikeda Y."/>
            <person name="Inoue K."/>
            <person name="Inoue S."/>
            <person name="Ishida S."/>
            <person name="Jia Q."/>
            <person name="Kakita M."/>
            <person name="Kanazawa T."/>
            <person name="Kawai Y."/>
            <person name="Kawashima T."/>
            <person name="Kennedy M."/>
            <person name="Kinose K."/>
            <person name="Kinoshita T."/>
            <person name="Kohara Y."/>
            <person name="Koide E."/>
            <person name="Komatsu K."/>
            <person name="Kopischke S."/>
            <person name="Kubo M."/>
            <person name="Kyozuka J."/>
            <person name="Lagercrantz U."/>
            <person name="Lin S."/>
            <person name="Lindquist E."/>
            <person name="Lipzen A."/>
            <person name="Lu C."/>
            <person name="Luna E."/>
            <person name="Martienssen R."/>
            <person name="Minamino N."/>
            <person name="Mizutani M."/>
            <person name="Mizutani M."/>
            <person name="Mochizuki N."/>
            <person name="Monte I."/>
            <person name="Mosher R."/>
            <person name="Nagasaki H."/>
            <person name="Nakagami H."/>
            <person name="Naramoto S."/>
            <person name="Nishitani K."/>
            <person name="Ohtani M."/>
            <person name="Okamoto T."/>
            <person name="Okumura M."/>
            <person name="Phillips J."/>
            <person name="Pollak B."/>
            <person name="Reinders A."/>
            <person name="Roevekamp M."/>
            <person name="Sano R."/>
            <person name="Sawa S."/>
            <person name="Schmid M."/>
            <person name="Shirakawa M."/>
            <person name="Solano R."/>
            <person name="Spunde A."/>
            <person name="Suetsugu N."/>
            <person name="Sugano S."/>
            <person name="Sugiyama A."/>
            <person name="Sun R."/>
            <person name="Suzuki Y."/>
            <person name="Takenaka M."/>
            <person name="Takezawa D."/>
            <person name="Tomogane H."/>
            <person name="Tsuzuki M."/>
            <person name="Ueda T."/>
            <person name="Umeda M."/>
            <person name="Ward J."/>
            <person name="Watanabe Y."/>
            <person name="Yazaki K."/>
            <person name="Yokoyama R."/>
            <person name="Yoshitake Y."/>
            <person name="Yotsui I."/>
            <person name="Zachgo S."/>
            <person name="Schmutz J."/>
        </authorList>
    </citation>
    <scope>NUCLEOTIDE SEQUENCE [LARGE SCALE GENOMIC DNA]</scope>
</reference>
<dbReference type="PANTHER" id="PTHR31286">
    <property type="entry name" value="GLYCINE-RICH CELL WALL STRUCTURAL PROTEIN 1.8-LIKE"/>
    <property type="match status" value="1"/>
</dbReference>
<dbReference type="InterPro" id="IPR025558">
    <property type="entry name" value="DUF4283"/>
</dbReference>
<dbReference type="Proteomes" id="UP000264353">
    <property type="component" value="Unassembled WGS sequence"/>
</dbReference>
<gene>
    <name evidence="2" type="ORF">BRARA_K01539</name>
</gene>
<feature type="domain" description="DUF4283" evidence="1">
    <location>
        <begin position="42"/>
        <end position="116"/>
    </location>
</feature>
<accession>A0A397L5A1</accession>
<dbReference type="PANTHER" id="PTHR31286:SF113">
    <property type="entry name" value="DUF4283 DOMAIN-CONTAINING PROTEIN"/>
    <property type="match status" value="1"/>
</dbReference>
<proteinExistence type="predicted"/>
<dbReference type="Pfam" id="PF14111">
    <property type="entry name" value="DUF4283"/>
    <property type="match status" value="1"/>
</dbReference>
<name>A0A397L5A1_BRACM</name>
<sequence length="195" mass="22397">MTQSQLLGNGGDLKDGEGTRKRLKISVPHFDNSALIKTYCKTLIGKCMNPPEQDMKALIQNIPKIWKLEDRVVGTDLGLGKFQFDFEKEEEIEAVLKLQPYHFNYWMLALERWQPKNISDALGQTVSVDLDHSRVQVVVDTFQQLCFETTVDFNGDDLENLYEVYGVDRSVVLDLADKWKSSIYQVTSLDKKDYP</sequence>
<evidence type="ECO:0000259" key="1">
    <source>
        <dbReference type="Pfam" id="PF14111"/>
    </source>
</evidence>
<dbReference type="InterPro" id="IPR040256">
    <property type="entry name" value="At4g02000-like"/>
</dbReference>
<organism evidence="2">
    <name type="scientific">Brassica campestris</name>
    <name type="common">Field mustard</name>
    <dbReference type="NCBI Taxonomy" id="3711"/>
    <lineage>
        <taxon>Eukaryota</taxon>
        <taxon>Viridiplantae</taxon>
        <taxon>Streptophyta</taxon>
        <taxon>Embryophyta</taxon>
        <taxon>Tracheophyta</taxon>
        <taxon>Spermatophyta</taxon>
        <taxon>Magnoliopsida</taxon>
        <taxon>eudicotyledons</taxon>
        <taxon>Gunneridae</taxon>
        <taxon>Pentapetalae</taxon>
        <taxon>rosids</taxon>
        <taxon>malvids</taxon>
        <taxon>Brassicales</taxon>
        <taxon>Brassicaceae</taxon>
        <taxon>Brassiceae</taxon>
        <taxon>Brassica</taxon>
    </lineage>
</organism>